<evidence type="ECO:0000313" key="1">
    <source>
        <dbReference type="EMBL" id="KAF9459303.1"/>
    </source>
</evidence>
<proteinExistence type="predicted"/>
<organism evidence="1 2">
    <name type="scientific">Collybia nuda</name>
    <dbReference type="NCBI Taxonomy" id="64659"/>
    <lineage>
        <taxon>Eukaryota</taxon>
        <taxon>Fungi</taxon>
        <taxon>Dikarya</taxon>
        <taxon>Basidiomycota</taxon>
        <taxon>Agaricomycotina</taxon>
        <taxon>Agaricomycetes</taxon>
        <taxon>Agaricomycetidae</taxon>
        <taxon>Agaricales</taxon>
        <taxon>Tricholomatineae</taxon>
        <taxon>Clitocybaceae</taxon>
        <taxon>Collybia</taxon>
    </lineage>
</organism>
<dbReference type="PANTHER" id="PTHR39596">
    <property type="match status" value="1"/>
</dbReference>
<comment type="caution">
    <text evidence="1">The sequence shown here is derived from an EMBL/GenBank/DDBJ whole genome shotgun (WGS) entry which is preliminary data.</text>
</comment>
<dbReference type="AlphaFoldDB" id="A0A9P5XXA0"/>
<reference evidence="1" key="1">
    <citation type="submission" date="2020-11" db="EMBL/GenBank/DDBJ databases">
        <authorList>
            <consortium name="DOE Joint Genome Institute"/>
            <person name="Ahrendt S."/>
            <person name="Riley R."/>
            <person name="Andreopoulos W."/>
            <person name="Labutti K."/>
            <person name="Pangilinan J."/>
            <person name="Ruiz-Duenas F.J."/>
            <person name="Barrasa J.M."/>
            <person name="Sanchez-Garcia M."/>
            <person name="Camarero S."/>
            <person name="Miyauchi S."/>
            <person name="Serrano A."/>
            <person name="Linde D."/>
            <person name="Babiker R."/>
            <person name="Drula E."/>
            <person name="Ayuso-Fernandez I."/>
            <person name="Pacheco R."/>
            <person name="Padilla G."/>
            <person name="Ferreira P."/>
            <person name="Barriuso J."/>
            <person name="Kellner H."/>
            <person name="Castanera R."/>
            <person name="Alfaro M."/>
            <person name="Ramirez L."/>
            <person name="Pisabarro A.G."/>
            <person name="Kuo A."/>
            <person name="Tritt A."/>
            <person name="Lipzen A."/>
            <person name="He G."/>
            <person name="Yan M."/>
            <person name="Ng V."/>
            <person name="Cullen D."/>
            <person name="Martin F."/>
            <person name="Rosso M.-N."/>
            <person name="Henrissat B."/>
            <person name="Hibbett D."/>
            <person name="Martinez A.T."/>
            <person name="Grigoriev I.V."/>
        </authorList>
    </citation>
    <scope>NUCLEOTIDE SEQUENCE</scope>
    <source>
        <strain evidence="1">CBS 247.69</strain>
    </source>
</reference>
<name>A0A9P5XXA0_9AGAR</name>
<gene>
    <name evidence="1" type="ORF">BDZ94DRAFT_1312503</name>
</gene>
<dbReference type="EMBL" id="MU150319">
    <property type="protein sequence ID" value="KAF9459303.1"/>
    <property type="molecule type" value="Genomic_DNA"/>
</dbReference>
<dbReference type="Proteomes" id="UP000807353">
    <property type="component" value="Unassembled WGS sequence"/>
</dbReference>
<evidence type="ECO:0000313" key="2">
    <source>
        <dbReference type="Proteomes" id="UP000807353"/>
    </source>
</evidence>
<keyword evidence="2" id="KW-1185">Reference proteome</keyword>
<evidence type="ECO:0008006" key="3">
    <source>
        <dbReference type="Google" id="ProtNLM"/>
    </source>
</evidence>
<protein>
    <recommendedName>
        <fullName evidence="3">Heterokaryon incompatibility domain-containing protein</fullName>
    </recommendedName>
</protein>
<accession>A0A9P5XXA0</accession>
<dbReference type="PANTHER" id="PTHR39596:SF2">
    <property type="entry name" value="HET DOMAIN PROTEIN (AFU_ORTHOLOGUE AFUA_1G17550)-RELATED"/>
    <property type="match status" value="1"/>
</dbReference>
<dbReference type="OrthoDB" id="2426273at2759"/>
<sequence>MGSCIGTIRRPRTLTAIVPQPEVVNYRCSPEPVEGNIVQPTPPDNTLCTTLPSISEPISLTVPHFSPDKPPRPEFTPFTIPYLCRSNPYDGKGFWTFPERRGWVINVKDTNCHTLCPPGVCLDGLSYEDITEKHKEIQPPMLSRSDGSPVLASEKAAFLQAWVFFGFLAEISALCGMELDIKAEFTDDQELISTEKLNGLPGRWFKAVAKQHRIGDKPLMEHILRCVRQVVLMLTEESGPNFTQTFKYTYSECRILHSIDTAARVTALHLLLHLYSPGFSATDEEGWKQNRISNSVHWIVRKVEGLDQLSTFAEEDLEERGWCKSELELLASDDLAFASLLPRPNIKDHSGCERFICNAYQTDEAAYVTRHVEDGCGCNFVDVQTSALVNALSEGMIPKLVITGHLELEVVTEHTYPYVAVSHVWADGLGNPFSNALPSCQLHRLRGFINKLNRVSNPTSALNNLPIGLWMDTLCIPVEPNARAARKTAIQLLGKTFNEANAVLILDRELEIVESATASFFELGLRILCSGWVKRLWTLQEAALASEAHGAEKLYFQMRDGPFLYHKYDPNRKVSRPVKTTTEITAEERTILNDYHIMMELGAQIPSVHMMRNMREGWSPFQVIHSALAHRSTSKAEDVPVCIASLLGKDICTILSTEGVEQRMAKFYILMREIPCGVIWDTGPGKMSIRPFRWAPSSINACPEPQFNLKWNTGICDSLGLHVRYGGFVFAEIEERCCIGAMLPQEFNVAETGNALAKLYWPPAWARLQIQIQQNLAMILRQGSETDPLTPTAAVVIIEDTIQVDGGTEYVCRIVGYMHLLRANPDPETALFQGRRTELDQMWCIT</sequence>